<dbReference type="EMBL" id="JAUBYV010000006">
    <property type="protein sequence ID" value="KAK2626335.1"/>
    <property type="molecule type" value="Genomic_DNA"/>
</dbReference>
<protein>
    <recommendedName>
        <fullName evidence="3">Cellulosomal protein</fullName>
    </recommendedName>
</protein>
<dbReference type="PANTHER" id="PTHR40050:SF1">
    <property type="entry name" value="INNER SPORE COAT PROTEIN H"/>
    <property type="match status" value="1"/>
</dbReference>
<dbReference type="AlphaFoldDB" id="A0AAD9SZ80"/>
<dbReference type="Proteomes" id="UP001285354">
    <property type="component" value="Unassembled WGS sequence"/>
</dbReference>
<evidence type="ECO:0008006" key="3">
    <source>
        <dbReference type="Google" id="ProtNLM"/>
    </source>
</evidence>
<keyword evidence="2" id="KW-1185">Reference proteome</keyword>
<reference evidence="1" key="1">
    <citation type="submission" date="2023-06" db="EMBL/GenBank/DDBJ databases">
        <title>Draft genome of Marssonina rosae.</title>
        <authorList>
            <person name="Cheng Q."/>
        </authorList>
    </citation>
    <scope>NUCLEOTIDE SEQUENCE</scope>
    <source>
        <strain evidence="1">R4</strain>
    </source>
</reference>
<organism evidence="1 2">
    <name type="scientific">Diplocarpon rosae</name>
    <dbReference type="NCBI Taxonomy" id="946125"/>
    <lineage>
        <taxon>Eukaryota</taxon>
        <taxon>Fungi</taxon>
        <taxon>Dikarya</taxon>
        <taxon>Ascomycota</taxon>
        <taxon>Pezizomycotina</taxon>
        <taxon>Leotiomycetes</taxon>
        <taxon>Helotiales</taxon>
        <taxon>Drepanopezizaceae</taxon>
        <taxon>Diplocarpon</taxon>
    </lineage>
</organism>
<proteinExistence type="predicted"/>
<dbReference type="InterPro" id="IPR014867">
    <property type="entry name" value="Spore_coat_CotH_CotH2/3/7"/>
</dbReference>
<sequence length="487" mass="53072">MSEIQDRLDSFYGIDNLVTVDITMPAEEWYKASSLTISGSKLPQQHTFADVGIIKKSYCGSFSTTKPSVRIDFSRNVPANEDIIEKLIGTKSITLNNCKQDPSFIRQPLGYELFRQAGVPYARSNFAKLIVNGVDMGNLYELDAGDDLDPAVIKAGKISFESGVTDNQKDLLVAADAIANGGVAAAKKVVDYGAFVKLFAMETLMKHRDGFTINTNNTYLYNDVEAVTDPTTEDVKLKFIPCGLDQILREKKDFEIGGTAILARLIREDTAGRADLYSMIQTFATTVFSKSNHETVLKPYIDRLEALVAQLGAQPTEEINSLRHEMSLIRSGAFQHLRKFPSEATTFLARVTGDCLYASEEEVYHAQPSSRPSCLWLAVPVAGSPDTIKLHNQGYNSWLHADATTKTSGGGPIVSVSPSEADPGSEFVVEPTVSTAGTAPWFTTGYFRLQSKVTGKYVSLSEADVTVGGKKAVVQGEAAAATVFYIF</sequence>
<evidence type="ECO:0000313" key="1">
    <source>
        <dbReference type="EMBL" id="KAK2626335.1"/>
    </source>
</evidence>
<comment type="caution">
    <text evidence="1">The sequence shown here is derived from an EMBL/GenBank/DDBJ whole genome shotgun (WGS) entry which is preliminary data.</text>
</comment>
<gene>
    <name evidence="1" type="ORF">QTJ16_004597</name>
</gene>
<accession>A0AAD9SZ80</accession>
<evidence type="ECO:0000313" key="2">
    <source>
        <dbReference type="Proteomes" id="UP001285354"/>
    </source>
</evidence>
<name>A0AAD9SZ80_9HELO</name>
<dbReference type="PANTHER" id="PTHR40050">
    <property type="entry name" value="INNER SPORE COAT PROTEIN H"/>
    <property type="match status" value="1"/>
</dbReference>
<dbReference type="Pfam" id="PF08757">
    <property type="entry name" value="CotH"/>
    <property type="match status" value="1"/>
</dbReference>